<dbReference type="Proteomes" id="UP001501490">
    <property type="component" value="Unassembled WGS sequence"/>
</dbReference>
<keyword evidence="2" id="KW-1133">Transmembrane helix</keyword>
<dbReference type="EMBL" id="BAABAB010000005">
    <property type="protein sequence ID" value="GAA3607405.1"/>
    <property type="molecule type" value="Genomic_DNA"/>
</dbReference>
<keyword evidence="4" id="KW-1185">Reference proteome</keyword>
<gene>
    <name evidence="3" type="ORF">GCM10022236_06520</name>
</gene>
<evidence type="ECO:0000313" key="4">
    <source>
        <dbReference type="Proteomes" id="UP001501490"/>
    </source>
</evidence>
<evidence type="ECO:0008006" key="5">
    <source>
        <dbReference type="Google" id="ProtNLM"/>
    </source>
</evidence>
<comment type="caution">
    <text evidence="3">The sequence shown here is derived from an EMBL/GenBank/DDBJ whole genome shotgun (WGS) entry which is preliminary data.</text>
</comment>
<proteinExistence type="predicted"/>
<dbReference type="InterPro" id="IPR021454">
    <property type="entry name" value="DUF3105"/>
</dbReference>
<feature type="region of interest" description="Disordered" evidence="1">
    <location>
        <begin position="1"/>
        <end position="32"/>
    </location>
</feature>
<evidence type="ECO:0000256" key="1">
    <source>
        <dbReference type="SAM" id="MobiDB-lite"/>
    </source>
</evidence>
<keyword evidence="2" id="KW-0472">Membrane</keyword>
<dbReference type="RefSeq" id="WP_344801649.1">
    <property type="nucleotide sequence ID" value="NZ_BAABAB010000005.1"/>
</dbReference>
<organism evidence="3 4">
    <name type="scientific">Microlunatus ginsengisoli</name>
    <dbReference type="NCBI Taxonomy" id="363863"/>
    <lineage>
        <taxon>Bacteria</taxon>
        <taxon>Bacillati</taxon>
        <taxon>Actinomycetota</taxon>
        <taxon>Actinomycetes</taxon>
        <taxon>Propionibacteriales</taxon>
        <taxon>Propionibacteriaceae</taxon>
        <taxon>Microlunatus</taxon>
    </lineage>
</organism>
<name>A0ABP6ZF95_9ACTN</name>
<keyword evidence="2" id="KW-0812">Transmembrane</keyword>
<dbReference type="Pfam" id="PF11303">
    <property type="entry name" value="DUF3105"/>
    <property type="match status" value="1"/>
</dbReference>
<evidence type="ECO:0000256" key="2">
    <source>
        <dbReference type="SAM" id="Phobius"/>
    </source>
</evidence>
<accession>A0ABP6ZF95</accession>
<feature type="transmembrane region" description="Helical" evidence="2">
    <location>
        <begin position="42"/>
        <end position="64"/>
    </location>
</feature>
<protein>
    <recommendedName>
        <fullName evidence="5">DUF3105 domain-containing protein</fullName>
    </recommendedName>
</protein>
<sequence>MASAKPKKSAATSDTGGSGTSRRARMASFEAARKKEQRRRSLLLLGICVLLAAALLAYPVYLFVEDYRARSATIADIGVSASAAGCDAVSEHAATGNQEHVAEGTKVKYDQTPPDSGKHYPSPAPFTKRFYSTADRPAVETLVHNLEHGYTVVWYRDTMPADQIDQLEKISKTFTAEDYNPADKFIAAPWSDSDGAGFPDGKNVVLTRWYADPSNPGEQSLQKGTRQACASVSGQAIQEFMAKYPATSAPEPNGA</sequence>
<evidence type="ECO:0000313" key="3">
    <source>
        <dbReference type="EMBL" id="GAA3607405.1"/>
    </source>
</evidence>
<reference evidence="4" key="1">
    <citation type="journal article" date="2019" name="Int. J. Syst. Evol. Microbiol.">
        <title>The Global Catalogue of Microorganisms (GCM) 10K type strain sequencing project: providing services to taxonomists for standard genome sequencing and annotation.</title>
        <authorList>
            <consortium name="The Broad Institute Genomics Platform"/>
            <consortium name="The Broad Institute Genome Sequencing Center for Infectious Disease"/>
            <person name="Wu L."/>
            <person name="Ma J."/>
        </authorList>
    </citation>
    <scope>NUCLEOTIDE SEQUENCE [LARGE SCALE GENOMIC DNA]</scope>
    <source>
        <strain evidence="4">JCM 16929</strain>
    </source>
</reference>